<keyword evidence="2" id="KW-1185">Reference proteome</keyword>
<dbReference type="Proteomes" id="UP000215459">
    <property type="component" value="Unassembled WGS sequence"/>
</dbReference>
<evidence type="ECO:0000313" key="2">
    <source>
        <dbReference type="Proteomes" id="UP000215459"/>
    </source>
</evidence>
<sequence length="59" mass="6849">MGEKAAWARKKRFDNRVLFWVRRGYTLNQVSHILGCNVTKVIASVKRLKADGKLKYAKK</sequence>
<accession>A0A235B881</accession>
<dbReference type="EMBL" id="NOWF01000003">
    <property type="protein sequence ID" value="OYD08523.1"/>
    <property type="molecule type" value="Genomic_DNA"/>
</dbReference>
<gene>
    <name evidence="1" type="ORF">CHM34_06770</name>
</gene>
<name>A0A235B881_9BACL</name>
<evidence type="ECO:0000313" key="1">
    <source>
        <dbReference type="EMBL" id="OYD08523.1"/>
    </source>
</evidence>
<dbReference type="AlphaFoldDB" id="A0A235B881"/>
<organism evidence="1 2">
    <name type="scientific">Paludifilum halophilum</name>
    <dbReference type="NCBI Taxonomy" id="1642702"/>
    <lineage>
        <taxon>Bacteria</taxon>
        <taxon>Bacillati</taxon>
        <taxon>Bacillota</taxon>
        <taxon>Bacilli</taxon>
        <taxon>Bacillales</taxon>
        <taxon>Thermoactinomycetaceae</taxon>
        <taxon>Paludifilum</taxon>
    </lineage>
</organism>
<proteinExistence type="predicted"/>
<reference evidence="1 2" key="1">
    <citation type="submission" date="2017-07" db="EMBL/GenBank/DDBJ databases">
        <title>The genome sequence of Paludifilum halophilum highlights mechanisms for microbial adaptation to high salt environemnts.</title>
        <authorList>
            <person name="Belbahri L."/>
        </authorList>
    </citation>
    <scope>NUCLEOTIDE SEQUENCE [LARGE SCALE GENOMIC DNA]</scope>
    <source>
        <strain evidence="1 2">DSM 102817</strain>
    </source>
</reference>
<comment type="caution">
    <text evidence="1">The sequence shown here is derived from an EMBL/GenBank/DDBJ whole genome shotgun (WGS) entry which is preliminary data.</text>
</comment>
<protein>
    <submittedName>
        <fullName evidence="1">Uncharacterized protein</fullName>
    </submittedName>
</protein>